<accession>A0ABY6Q562</accession>
<dbReference type="RefSeq" id="WP_279240833.1">
    <property type="nucleotide sequence ID" value="NZ_CP036501.1"/>
</dbReference>
<name>A0ABY6Q562_9GAMM</name>
<dbReference type="InterPro" id="IPR010445">
    <property type="entry name" value="LapA_dom"/>
</dbReference>
<evidence type="ECO:0000256" key="5">
    <source>
        <dbReference type="SAM" id="Phobius"/>
    </source>
</evidence>
<dbReference type="Pfam" id="PF06305">
    <property type="entry name" value="LapA_dom"/>
    <property type="match status" value="1"/>
</dbReference>
<dbReference type="EMBL" id="CP036501">
    <property type="protein sequence ID" value="UZP74387.1"/>
    <property type="molecule type" value="Genomic_DNA"/>
</dbReference>
<keyword evidence="4 5" id="KW-0472">Membrane</keyword>
<dbReference type="Proteomes" id="UP001317963">
    <property type="component" value="Chromosome"/>
</dbReference>
<gene>
    <name evidence="7" type="ORF">E0F26_06375</name>
</gene>
<reference evidence="7 8" key="1">
    <citation type="submission" date="2019-02" db="EMBL/GenBank/DDBJ databases">
        <title>Halieaceae_genomes.</title>
        <authorList>
            <person name="Li S.-H."/>
        </authorList>
    </citation>
    <scope>NUCLEOTIDE SEQUENCE [LARGE SCALE GENOMIC DNA]</scope>
    <source>
        <strain evidence="7 8">JH123</strain>
    </source>
</reference>
<keyword evidence="8" id="KW-1185">Reference proteome</keyword>
<organism evidence="7 8">
    <name type="scientific">Candidatus Paraluminiphilus aquimaris</name>
    <dbReference type="NCBI Taxonomy" id="2518994"/>
    <lineage>
        <taxon>Bacteria</taxon>
        <taxon>Pseudomonadati</taxon>
        <taxon>Pseudomonadota</taxon>
        <taxon>Gammaproteobacteria</taxon>
        <taxon>Cellvibrionales</taxon>
        <taxon>Halieaceae</taxon>
        <taxon>Candidatus Paraluminiphilus</taxon>
    </lineage>
</organism>
<evidence type="ECO:0000256" key="4">
    <source>
        <dbReference type="ARBA" id="ARBA00023136"/>
    </source>
</evidence>
<evidence type="ECO:0000259" key="6">
    <source>
        <dbReference type="Pfam" id="PF06305"/>
    </source>
</evidence>
<evidence type="ECO:0000256" key="2">
    <source>
        <dbReference type="ARBA" id="ARBA00022692"/>
    </source>
</evidence>
<evidence type="ECO:0000313" key="7">
    <source>
        <dbReference type="EMBL" id="UZP74387.1"/>
    </source>
</evidence>
<sequence>MLGWLRAALAFSLLVASVFIGAVFATQNTSVVPLSLFVITLPEQTMAVWLLLFLIAGLATGSLISSGIVLRQRAGLAALRRENTRLKQRMERAPSNG</sequence>
<feature type="domain" description="Lipopolysaccharide assembly protein A" evidence="6">
    <location>
        <begin position="27"/>
        <end position="89"/>
    </location>
</feature>
<evidence type="ECO:0000256" key="3">
    <source>
        <dbReference type="ARBA" id="ARBA00022989"/>
    </source>
</evidence>
<proteinExistence type="predicted"/>
<keyword evidence="3 5" id="KW-1133">Transmembrane helix</keyword>
<evidence type="ECO:0000313" key="8">
    <source>
        <dbReference type="Proteomes" id="UP001317963"/>
    </source>
</evidence>
<evidence type="ECO:0000256" key="1">
    <source>
        <dbReference type="ARBA" id="ARBA00022475"/>
    </source>
</evidence>
<keyword evidence="2 5" id="KW-0812">Transmembrane</keyword>
<keyword evidence="1" id="KW-1003">Cell membrane</keyword>
<protein>
    <submittedName>
        <fullName evidence="7">LapA family protein</fullName>
    </submittedName>
</protein>
<feature type="transmembrane region" description="Helical" evidence="5">
    <location>
        <begin position="49"/>
        <end position="70"/>
    </location>
</feature>